<evidence type="ECO:0000256" key="7">
    <source>
        <dbReference type="ARBA" id="ARBA00022989"/>
    </source>
</evidence>
<dbReference type="PANTHER" id="PTHR48065:SF25">
    <property type="entry name" value="OS01G0891700 PROTEIN"/>
    <property type="match status" value="1"/>
</dbReference>
<name>A0AAN9RT74_PHACN</name>
<comment type="subcellular location">
    <subcellularLocation>
        <location evidence="1">Membrane</location>
        <topology evidence="1">Single-pass type I membrane protein</topology>
    </subcellularLocation>
</comment>
<dbReference type="EMBL" id="JAYMYR010000001">
    <property type="protein sequence ID" value="KAK7382772.1"/>
    <property type="molecule type" value="Genomic_DNA"/>
</dbReference>
<evidence type="ECO:0000313" key="13">
    <source>
        <dbReference type="Proteomes" id="UP001374584"/>
    </source>
</evidence>
<dbReference type="AlphaFoldDB" id="A0AAN9RT74"/>
<dbReference type="PRINTS" id="PR00019">
    <property type="entry name" value="LEURICHRPT"/>
</dbReference>
<dbReference type="Proteomes" id="UP001374584">
    <property type="component" value="Unassembled WGS sequence"/>
</dbReference>
<dbReference type="Gene3D" id="3.80.10.10">
    <property type="entry name" value="Ribonuclease Inhibitor"/>
    <property type="match status" value="1"/>
</dbReference>
<evidence type="ECO:0000313" key="12">
    <source>
        <dbReference type="EMBL" id="KAK7382772.1"/>
    </source>
</evidence>
<evidence type="ECO:0000256" key="10">
    <source>
        <dbReference type="SAM" id="SignalP"/>
    </source>
</evidence>
<dbReference type="InterPro" id="IPR032675">
    <property type="entry name" value="LRR_dom_sf"/>
</dbReference>
<protein>
    <recommendedName>
        <fullName evidence="11">Leucine-rich repeat-containing N-terminal plant-type domain-containing protein</fullName>
    </recommendedName>
</protein>
<keyword evidence="6" id="KW-0677">Repeat</keyword>
<comment type="caution">
    <text evidence="12">The sequence shown here is derived from an EMBL/GenBank/DDBJ whole genome shotgun (WGS) entry which is preliminary data.</text>
</comment>
<keyword evidence="8" id="KW-0472">Membrane</keyword>
<evidence type="ECO:0000256" key="6">
    <source>
        <dbReference type="ARBA" id="ARBA00022737"/>
    </source>
</evidence>
<keyword evidence="7" id="KW-1133">Transmembrane helix</keyword>
<evidence type="ECO:0000259" key="11">
    <source>
        <dbReference type="Pfam" id="PF08263"/>
    </source>
</evidence>
<keyword evidence="9" id="KW-0325">Glycoprotein</keyword>
<evidence type="ECO:0000256" key="2">
    <source>
        <dbReference type="ARBA" id="ARBA00009592"/>
    </source>
</evidence>
<evidence type="ECO:0000256" key="1">
    <source>
        <dbReference type="ARBA" id="ARBA00004479"/>
    </source>
</evidence>
<proteinExistence type="inferred from homology"/>
<dbReference type="SUPFAM" id="SSF52058">
    <property type="entry name" value="L domain-like"/>
    <property type="match status" value="1"/>
</dbReference>
<evidence type="ECO:0000256" key="8">
    <source>
        <dbReference type="ARBA" id="ARBA00023136"/>
    </source>
</evidence>
<dbReference type="PANTHER" id="PTHR48065">
    <property type="entry name" value="OS10G0469600 PROTEIN"/>
    <property type="match status" value="1"/>
</dbReference>
<comment type="similarity">
    <text evidence="2">Belongs to the RLP family.</text>
</comment>
<dbReference type="Pfam" id="PF08263">
    <property type="entry name" value="LRRNT_2"/>
    <property type="match status" value="1"/>
</dbReference>
<dbReference type="Pfam" id="PF13855">
    <property type="entry name" value="LRR_8"/>
    <property type="match status" value="1"/>
</dbReference>
<evidence type="ECO:0000256" key="5">
    <source>
        <dbReference type="ARBA" id="ARBA00022729"/>
    </source>
</evidence>
<keyword evidence="4" id="KW-0812">Transmembrane</keyword>
<sequence length="218" mass="24044">MVKSRQIFSPLSSVTFLFLIISDITYGTDTDIFCLKSIKDSLKDPQNYLQSWNFNHKTEGFICSFIGVECWHPDENRVLNLKLSQMTLTGLFPRAIGNCTSLTGLDLSANNLSGIIPENIATLLPFLTSLDLSSNDFSGVIPLSLANCTYINTIKLDQNQLSGQIPQQLSLLQRLKTFTVSNNSLVGPVPNFTNAHVLVNYSNNKGLCGPSLKHCPNN</sequence>
<feature type="chain" id="PRO_5042898726" description="Leucine-rich repeat-containing N-terminal plant-type domain-containing protein" evidence="10">
    <location>
        <begin position="28"/>
        <end position="218"/>
    </location>
</feature>
<evidence type="ECO:0000256" key="4">
    <source>
        <dbReference type="ARBA" id="ARBA00022692"/>
    </source>
</evidence>
<reference evidence="12 13" key="1">
    <citation type="submission" date="2024-01" db="EMBL/GenBank/DDBJ databases">
        <title>The genomes of 5 underutilized Papilionoideae crops provide insights into root nodulation and disease resistanc.</title>
        <authorList>
            <person name="Jiang F."/>
        </authorList>
    </citation>
    <scope>NUCLEOTIDE SEQUENCE [LARGE SCALE GENOMIC DNA]</scope>
    <source>
        <strain evidence="12">JINMINGXINNONG_FW02</strain>
        <tissue evidence="12">Leaves</tissue>
    </source>
</reference>
<feature type="signal peptide" evidence="10">
    <location>
        <begin position="1"/>
        <end position="27"/>
    </location>
</feature>
<keyword evidence="5 10" id="KW-0732">Signal</keyword>
<keyword evidence="13" id="KW-1185">Reference proteome</keyword>
<evidence type="ECO:0000256" key="3">
    <source>
        <dbReference type="ARBA" id="ARBA00022614"/>
    </source>
</evidence>
<dbReference type="InterPro" id="IPR013210">
    <property type="entry name" value="LRR_N_plant-typ"/>
</dbReference>
<keyword evidence="3" id="KW-0433">Leucine-rich repeat</keyword>
<evidence type="ECO:0000256" key="9">
    <source>
        <dbReference type="ARBA" id="ARBA00023180"/>
    </source>
</evidence>
<gene>
    <name evidence="12" type="ORF">VNO80_01832</name>
</gene>
<dbReference type="FunFam" id="3.80.10.10:FF:000275">
    <property type="entry name" value="Leucine-rich repeat receptor-like protein kinase"/>
    <property type="match status" value="1"/>
</dbReference>
<feature type="domain" description="Leucine-rich repeat-containing N-terminal plant-type" evidence="11">
    <location>
        <begin position="29"/>
        <end position="71"/>
    </location>
</feature>
<accession>A0AAN9RT74</accession>
<dbReference type="GO" id="GO:0016020">
    <property type="term" value="C:membrane"/>
    <property type="evidence" value="ECO:0007669"/>
    <property type="project" value="UniProtKB-SubCell"/>
</dbReference>
<organism evidence="12 13">
    <name type="scientific">Phaseolus coccineus</name>
    <name type="common">Scarlet runner bean</name>
    <name type="synonym">Phaseolus multiflorus</name>
    <dbReference type="NCBI Taxonomy" id="3886"/>
    <lineage>
        <taxon>Eukaryota</taxon>
        <taxon>Viridiplantae</taxon>
        <taxon>Streptophyta</taxon>
        <taxon>Embryophyta</taxon>
        <taxon>Tracheophyta</taxon>
        <taxon>Spermatophyta</taxon>
        <taxon>Magnoliopsida</taxon>
        <taxon>eudicotyledons</taxon>
        <taxon>Gunneridae</taxon>
        <taxon>Pentapetalae</taxon>
        <taxon>rosids</taxon>
        <taxon>fabids</taxon>
        <taxon>Fabales</taxon>
        <taxon>Fabaceae</taxon>
        <taxon>Papilionoideae</taxon>
        <taxon>50 kb inversion clade</taxon>
        <taxon>NPAAA clade</taxon>
        <taxon>indigoferoid/millettioid clade</taxon>
        <taxon>Phaseoleae</taxon>
        <taxon>Phaseolus</taxon>
    </lineage>
</organism>
<dbReference type="InterPro" id="IPR001611">
    <property type="entry name" value="Leu-rich_rpt"/>
</dbReference>